<feature type="compositionally biased region" description="Acidic residues" evidence="1">
    <location>
        <begin position="72"/>
        <end position="82"/>
    </location>
</feature>
<reference evidence="2 3" key="1">
    <citation type="journal article" date="2019" name="PLoS ONE">
        <title>Comparative genome analysis indicates high evolutionary potential of pathogenicity genes in Colletotrichum tanaceti.</title>
        <authorList>
            <person name="Lelwala R.V."/>
            <person name="Korhonen P.K."/>
            <person name="Young N.D."/>
            <person name="Scott J.B."/>
            <person name="Ades P.A."/>
            <person name="Gasser R.B."/>
            <person name="Taylor P.W.J."/>
        </authorList>
    </citation>
    <scope>NUCLEOTIDE SEQUENCE [LARGE SCALE GENOMIC DNA]</scope>
    <source>
        <strain evidence="2">BRIP57314</strain>
    </source>
</reference>
<sequence length="135" mass="15153">MGHMRQDHNTKLSDTQLRALANRNARKMADLFTTCPLCGIDKKTAEDDLESHITGHLRSLALKSLPSYKEEMEPEDEDENDDSGLKHYLSLPSDSPYDSRAAQGHHDLTGGYKSKAAAALELFDQSFRDNRAYRG</sequence>
<feature type="region of interest" description="Disordered" evidence="1">
    <location>
        <begin position="64"/>
        <end position="109"/>
    </location>
</feature>
<comment type="caution">
    <text evidence="2">The sequence shown here is derived from an EMBL/GenBank/DDBJ whole genome shotgun (WGS) entry which is preliminary data.</text>
</comment>
<name>A0A4U6XAW9_9PEZI</name>
<gene>
    <name evidence="2" type="ORF">CTA1_527</name>
</gene>
<protein>
    <submittedName>
        <fullName evidence="2">Uncharacterized protein</fullName>
    </submittedName>
</protein>
<dbReference type="EMBL" id="PJEX01000220">
    <property type="protein sequence ID" value="TKW52830.1"/>
    <property type="molecule type" value="Genomic_DNA"/>
</dbReference>
<evidence type="ECO:0000313" key="3">
    <source>
        <dbReference type="Proteomes" id="UP000310108"/>
    </source>
</evidence>
<dbReference type="AlphaFoldDB" id="A0A4U6XAW9"/>
<organism evidence="2 3">
    <name type="scientific">Colletotrichum tanaceti</name>
    <dbReference type="NCBI Taxonomy" id="1306861"/>
    <lineage>
        <taxon>Eukaryota</taxon>
        <taxon>Fungi</taxon>
        <taxon>Dikarya</taxon>
        <taxon>Ascomycota</taxon>
        <taxon>Pezizomycotina</taxon>
        <taxon>Sordariomycetes</taxon>
        <taxon>Hypocreomycetidae</taxon>
        <taxon>Glomerellales</taxon>
        <taxon>Glomerellaceae</taxon>
        <taxon>Colletotrichum</taxon>
        <taxon>Colletotrichum destructivum species complex</taxon>
    </lineage>
</organism>
<dbReference type="STRING" id="1306861.A0A4U6XAW9"/>
<accession>A0A4U6XAW9</accession>
<keyword evidence="3" id="KW-1185">Reference proteome</keyword>
<evidence type="ECO:0000256" key="1">
    <source>
        <dbReference type="SAM" id="MobiDB-lite"/>
    </source>
</evidence>
<proteinExistence type="predicted"/>
<evidence type="ECO:0000313" key="2">
    <source>
        <dbReference type="EMBL" id="TKW52830.1"/>
    </source>
</evidence>
<dbReference type="Proteomes" id="UP000310108">
    <property type="component" value="Unassembled WGS sequence"/>
</dbReference>